<evidence type="ECO:0000313" key="3">
    <source>
        <dbReference type="Proteomes" id="UP000183832"/>
    </source>
</evidence>
<dbReference type="Proteomes" id="UP000183832">
    <property type="component" value="Unassembled WGS sequence"/>
</dbReference>
<keyword evidence="1" id="KW-0472">Membrane</keyword>
<accession>A0A1J1ITU9</accession>
<keyword evidence="3" id="KW-1185">Reference proteome</keyword>
<evidence type="ECO:0000313" key="2">
    <source>
        <dbReference type="EMBL" id="CRL03615.1"/>
    </source>
</evidence>
<dbReference type="AlphaFoldDB" id="A0A1J1ITU9"/>
<keyword evidence="1" id="KW-1133">Transmembrane helix</keyword>
<organism evidence="2 3">
    <name type="scientific">Clunio marinus</name>
    <dbReference type="NCBI Taxonomy" id="568069"/>
    <lineage>
        <taxon>Eukaryota</taxon>
        <taxon>Metazoa</taxon>
        <taxon>Ecdysozoa</taxon>
        <taxon>Arthropoda</taxon>
        <taxon>Hexapoda</taxon>
        <taxon>Insecta</taxon>
        <taxon>Pterygota</taxon>
        <taxon>Neoptera</taxon>
        <taxon>Endopterygota</taxon>
        <taxon>Diptera</taxon>
        <taxon>Nematocera</taxon>
        <taxon>Chironomoidea</taxon>
        <taxon>Chironomidae</taxon>
        <taxon>Clunio</taxon>
    </lineage>
</organism>
<dbReference type="EMBL" id="CVRI01000059">
    <property type="protein sequence ID" value="CRL03615.1"/>
    <property type="molecule type" value="Genomic_DNA"/>
</dbReference>
<sequence>MENQRNTISLSFAITSCCSVALYLITKSLLDQTQTDNFSVLSQFMFRNLQMSQQQSREITYISSCSQRFSFNTNNFLHTHEKFIQQDKERKNIKRGRLPHKSYVPSHLYSLLWHDVHKFFSTTYSVVILMDKAIEFMSLCHKSGY</sequence>
<protein>
    <submittedName>
        <fullName evidence="2">CLUMA_CG016828, isoform A</fullName>
    </submittedName>
</protein>
<evidence type="ECO:0000256" key="1">
    <source>
        <dbReference type="SAM" id="Phobius"/>
    </source>
</evidence>
<gene>
    <name evidence="2" type="ORF">CLUMA_CG016828</name>
</gene>
<keyword evidence="1" id="KW-0812">Transmembrane</keyword>
<reference evidence="2 3" key="1">
    <citation type="submission" date="2015-04" db="EMBL/GenBank/DDBJ databases">
        <authorList>
            <person name="Syromyatnikov M.Y."/>
            <person name="Popov V.N."/>
        </authorList>
    </citation>
    <scope>NUCLEOTIDE SEQUENCE [LARGE SCALE GENOMIC DNA]</scope>
</reference>
<proteinExistence type="predicted"/>
<feature type="transmembrane region" description="Helical" evidence="1">
    <location>
        <begin position="7"/>
        <end position="25"/>
    </location>
</feature>
<name>A0A1J1ITU9_9DIPT</name>
<dbReference type="PROSITE" id="PS51257">
    <property type="entry name" value="PROKAR_LIPOPROTEIN"/>
    <property type="match status" value="1"/>
</dbReference>